<sequence length="74" mass="8250">MTGDEKDQSDIIAINLLMLGNTYRPGEATSTQPLSKRSRQTVACVSQNYAEPDTCHNQPIDLGKSNLRLRARYP</sequence>
<proteinExistence type="predicted"/>
<dbReference type="Proteomes" id="UP001224781">
    <property type="component" value="Unassembled WGS sequence"/>
</dbReference>
<dbReference type="EMBL" id="JAUTBL010000002">
    <property type="protein sequence ID" value="MDQ1184620.1"/>
    <property type="molecule type" value="Genomic_DNA"/>
</dbReference>
<reference evidence="1 2" key="1">
    <citation type="submission" date="2023-07" db="EMBL/GenBank/DDBJ databases">
        <title>Functional and genomic diversity of the sorghum phyllosphere microbiome.</title>
        <authorList>
            <person name="Shade A."/>
        </authorList>
    </citation>
    <scope>NUCLEOTIDE SEQUENCE [LARGE SCALE GENOMIC DNA]</scope>
    <source>
        <strain evidence="1 2">SORGH_AS_1126</strain>
    </source>
</reference>
<organism evidence="1 2">
    <name type="scientific">Agrobacterium larrymoorei</name>
    <dbReference type="NCBI Taxonomy" id="160699"/>
    <lineage>
        <taxon>Bacteria</taxon>
        <taxon>Pseudomonadati</taxon>
        <taxon>Pseudomonadota</taxon>
        <taxon>Alphaproteobacteria</taxon>
        <taxon>Hyphomicrobiales</taxon>
        <taxon>Rhizobiaceae</taxon>
        <taxon>Rhizobium/Agrobacterium group</taxon>
        <taxon>Agrobacterium</taxon>
    </lineage>
</organism>
<accession>A0ABU0UI38</accession>
<evidence type="ECO:0000313" key="1">
    <source>
        <dbReference type="EMBL" id="MDQ1184620.1"/>
    </source>
</evidence>
<name>A0ABU0UI38_9HYPH</name>
<protein>
    <submittedName>
        <fullName evidence="1">Uncharacterized protein</fullName>
    </submittedName>
</protein>
<keyword evidence="2" id="KW-1185">Reference proteome</keyword>
<comment type="caution">
    <text evidence="1">The sequence shown here is derived from an EMBL/GenBank/DDBJ whole genome shotgun (WGS) entry which is preliminary data.</text>
</comment>
<gene>
    <name evidence="1" type="ORF">QE408_001763</name>
</gene>
<evidence type="ECO:0000313" key="2">
    <source>
        <dbReference type="Proteomes" id="UP001224781"/>
    </source>
</evidence>